<reference evidence="6 7" key="1">
    <citation type="journal article" date="2014" name="Genome Biol. Evol.">
        <title>The secreted proteins of Achlya hypogyna and Thraustotheca clavata identify the ancestral oomycete secretome and reveal gene acquisitions by horizontal gene transfer.</title>
        <authorList>
            <person name="Misner I."/>
            <person name="Blouin N."/>
            <person name="Leonard G."/>
            <person name="Richards T.A."/>
            <person name="Lane C.E."/>
        </authorList>
    </citation>
    <scope>NUCLEOTIDE SEQUENCE [LARGE SCALE GENOMIC DNA]</scope>
    <source>
        <strain evidence="6 7">ATCC 48635</strain>
    </source>
</reference>
<comment type="caution">
    <text evidence="6">The sequence shown here is derived from an EMBL/GenBank/DDBJ whole genome shotgun (WGS) entry which is preliminary data.</text>
</comment>
<evidence type="ECO:0000256" key="3">
    <source>
        <dbReference type="ARBA" id="ARBA00023163"/>
    </source>
</evidence>
<evidence type="ECO:0000256" key="2">
    <source>
        <dbReference type="ARBA" id="ARBA00023015"/>
    </source>
</evidence>
<dbReference type="Proteomes" id="UP000243579">
    <property type="component" value="Unassembled WGS sequence"/>
</dbReference>
<dbReference type="PANTHER" id="PTHR22970">
    <property type="entry name" value="AT-RICH INTERACTIVE DOMAIN-CONTAINING PROTEIN 2"/>
    <property type="match status" value="1"/>
</dbReference>
<evidence type="ECO:0000256" key="4">
    <source>
        <dbReference type="ARBA" id="ARBA00023242"/>
    </source>
</evidence>
<keyword evidence="1" id="KW-0156">Chromatin regulator</keyword>
<dbReference type="CDD" id="cd16100">
    <property type="entry name" value="ARID"/>
    <property type="match status" value="1"/>
</dbReference>
<evidence type="ECO:0000313" key="7">
    <source>
        <dbReference type="Proteomes" id="UP000243579"/>
    </source>
</evidence>
<keyword evidence="7" id="KW-1185">Reference proteome</keyword>
<keyword evidence="3" id="KW-0804">Transcription</keyword>
<dbReference type="Pfam" id="PF01388">
    <property type="entry name" value="ARID"/>
    <property type="match status" value="1"/>
</dbReference>
<evidence type="ECO:0000313" key="6">
    <source>
        <dbReference type="EMBL" id="OQR82465.1"/>
    </source>
</evidence>
<evidence type="ECO:0000259" key="5">
    <source>
        <dbReference type="PROSITE" id="PS51011"/>
    </source>
</evidence>
<evidence type="ECO:0000256" key="1">
    <source>
        <dbReference type="ARBA" id="ARBA00022853"/>
    </source>
</evidence>
<keyword evidence="2" id="KW-0805">Transcription regulation</keyword>
<dbReference type="InterPro" id="IPR001606">
    <property type="entry name" value="ARID_dom"/>
</dbReference>
<organism evidence="6 7">
    <name type="scientific">Achlya hypogyna</name>
    <name type="common">Oomycete</name>
    <name type="synonym">Protoachlya hypogyna</name>
    <dbReference type="NCBI Taxonomy" id="1202772"/>
    <lineage>
        <taxon>Eukaryota</taxon>
        <taxon>Sar</taxon>
        <taxon>Stramenopiles</taxon>
        <taxon>Oomycota</taxon>
        <taxon>Saprolegniomycetes</taxon>
        <taxon>Saprolegniales</taxon>
        <taxon>Achlyaceae</taxon>
        <taxon>Achlya</taxon>
    </lineage>
</organism>
<dbReference type="PROSITE" id="PS51011">
    <property type="entry name" value="ARID"/>
    <property type="match status" value="1"/>
</dbReference>
<dbReference type="InterPro" id="IPR052406">
    <property type="entry name" value="Chromatin_Remodeling_Comp"/>
</dbReference>
<dbReference type="STRING" id="1202772.A0A1V9Y9Q2"/>
<dbReference type="SUPFAM" id="SSF48371">
    <property type="entry name" value="ARM repeat"/>
    <property type="match status" value="1"/>
</dbReference>
<dbReference type="InterPro" id="IPR016024">
    <property type="entry name" value="ARM-type_fold"/>
</dbReference>
<dbReference type="OrthoDB" id="338531at2759"/>
<dbReference type="GO" id="GO:0003677">
    <property type="term" value="F:DNA binding"/>
    <property type="evidence" value="ECO:0007669"/>
    <property type="project" value="InterPro"/>
</dbReference>
<dbReference type="SUPFAM" id="SSF46774">
    <property type="entry name" value="ARID-like"/>
    <property type="match status" value="1"/>
</dbReference>
<dbReference type="InterPro" id="IPR011989">
    <property type="entry name" value="ARM-like"/>
</dbReference>
<accession>A0A1V9Y9Q2</accession>
<gene>
    <name evidence="6" type="ORF">ACHHYP_15952</name>
</gene>
<name>A0A1V9Y9Q2_ACHHY</name>
<proteinExistence type="predicted"/>
<dbReference type="PANTHER" id="PTHR22970:SF14">
    <property type="entry name" value="AT-RICH INTERACTIVE DOMAIN-CONTAINING PROTEIN 2"/>
    <property type="match status" value="1"/>
</dbReference>
<dbReference type="InterPro" id="IPR036431">
    <property type="entry name" value="ARID_dom_sf"/>
</dbReference>
<dbReference type="EMBL" id="JNBR01002443">
    <property type="protein sequence ID" value="OQR82465.1"/>
    <property type="molecule type" value="Genomic_DNA"/>
</dbReference>
<sequence>MQGATPQKQWVELQLLCRGQPGKNRILQSLLAYYTKAVPALQAQPLPVVPDTVLSMPRVLDLVQLYEEVVARGGAALVTDQELWKEVTASMKLKIAPALLQQLYATWLMGFEQAQVGGKAPRRLVPQESIATHAEIQATTSVRYTPLPMVTKRLKTHRQQLADLGVLHRIVLGLDSTLPDHVDWALNQLTVLSYGHAGDADCDVLVDHAPGLLDALFRQLPATASSRAVRLFAPTAADDEHTLRVLNILRNLSMVRENERPIASHAGLRTWLFAVPDSPAHDFALDIVVQVARVLAPPLSSAEWAVVLQPLMETAPRRCRALQSLDVLAACLADAVPPGLPTHPRFALSLQRCVTLLGRRRQDALLTEDDALDSAGWYDDDDEEDFADDGQSDELGHDLGLLPYLATTASSSRELEASLSPTSGGDRVGANMGVVFVSRQAGATPDAKKADFQVRDLALQVLYYLATTDDALRLWIARQPDAMDKIASLVACGRAETARLAVGVLANLSLNPSTWAYFLPIESVLLRVATTDASLSDLVVNVMADVYGMNALP</sequence>
<protein>
    <recommendedName>
        <fullName evidence="5">ARID domain-containing protein</fullName>
    </recommendedName>
</protein>
<keyword evidence="4" id="KW-0539">Nucleus</keyword>
<feature type="domain" description="ARID" evidence="5">
    <location>
        <begin position="20"/>
        <end position="116"/>
    </location>
</feature>
<dbReference type="Gene3D" id="1.25.10.10">
    <property type="entry name" value="Leucine-rich Repeat Variant"/>
    <property type="match status" value="1"/>
</dbReference>
<dbReference type="AlphaFoldDB" id="A0A1V9Y9Q2"/>
<dbReference type="Gene3D" id="1.10.150.60">
    <property type="entry name" value="ARID DNA-binding domain"/>
    <property type="match status" value="1"/>
</dbReference>
<dbReference type="GO" id="GO:0006325">
    <property type="term" value="P:chromatin organization"/>
    <property type="evidence" value="ECO:0007669"/>
    <property type="project" value="UniProtKB-KW"/>
</dbReference>